<dbReference type="Pfam" id="PF09743">
    <property type="entry name" value="E3_UFM1_ligase"/>
    <property type="match status" value="1"/>
</dbReference>
<evidence type="ECO:0000259" key="9">
    <source>
        <dbReference type="Pfam" id="PF23659"/>
    </source>
</evidence>
<dbReference type="Pfam" id="PF25870">
    <property type="entry name" value="WHD_UFL1_5th"/>
    <property type="match status" value="1"/>
</dbReference>
<dbReference type="GO" id="GO:0005789">
    <property type="term" value="C:endoplasmic reticulum membrane"/>
    <property type="evidence" value="ECO:0007669"/>
    <property type="project" value="TreeGrafter"/>
</dbReference>
<protein>
    <recommendedName>
        <fullName evidence="3">E3 UFM1-protein ligase 1 homolog</fullName>
    </recommendedName>
    <alternativeName>
        <fullName evidence="6">E3 UFM1-protein transferase 1 homolog</fullName>
    </alternativeName>
</protein>
<keyword evidence="5" id="KW-0833">Ubl conjugation pathway</keyword>
<evidence type="ECO:0000313" key="10">
    <source>
        <dbReference type="EMBL" id="CAL4111274.1"/>
    </source>
</evidence>
<dbReference type="EMBL" id="CAXKWB010014642">
    <property type="protein sequence ID" value="CAL4111274.1"/>
    <property type="molecule type" value="Genomic_DNA"/>
</dbReference>
<reference evidence="10 11" key="1">
    <citation type="submission" date="2024-05" db="EMBL/GenBank/DDBJ databases">
        <authorList>
            <person name="Wallberg A."/>
        </authorList>
    </citation>
    <scope>NUCLEOTIDE SEQUENCE [LARGE SCALE GENOMIC DNA]</scope>
</reference>
<evidence type="ECO:0000256" key="5">
    <source>
        <dbReference type="ARBA" id="ARBA00022786"/>
    </source>
</evidence>
<keyword evidence="11" id="KW-1185">Reference proteome</keyword>
<evidence type="ECO:0000256" key="2">
    <source>
        <dbReference type="ARBA" id="ARBA00010789"/>
    </source>
</evidence>
<evidence type="ECO:0000256" key="6">
    <source>
        <dbReference type="ARBA" id="ARBA00030452"/>
    </source>
</evidence>
<accession>A0AAV2R1L4</accession>
<dbReference type="PANTHER" id="PTHR31057:SF0">
    <property type="entry name" value="E3 UFM1-PROTEIN LIGASE 1"/>
    <property type="match status" value="1"/>
</dbReference>
<evidence type="ECO:0000256" key="3">
    <source>
        <dbReference type="ARBA" id="ARBA00014160"/>
    </source>
</evidence>
<feature type="region of interest" description="Disordered" evidence="7">
    <location>
        <begin position="400"/>
        <end position="475"/>
    </location>
</feature>
<evidence type="ECO:0000256" key="4">
    <source>
        <dbReference type="ARBA" id="ARBA00022679"/>
    </source>
</evidence>
<name>A0AAV2R1L4_MEGNR</name>
<proteinExistence type="inferred from homology"/>
<dbReference type="Proteomes" id="UP001497623">
    <property type="component" value="Unassembled WGS sequence"/>
</dbReference>
<evidence type="ECO:0000256" key="7">
    <source>
        <dbReference type="SAM" id="MobiDB-lite"/>
    </source>
</evidence>
<dbReference type="InterPro" id="IPR018611">
    <property type="entry name" value="Ufl1"/>
</dbReference>
<comment type="caution">
    <text evidence="10">The sequence shown here is derived from an EMBL/GenBank/DDBJ whole genome shotgun (WGS) entry which is preliminary data.</text>
</comment>
<evidence type="ECO:0000313" key="11">
    <source>
        <dbReference type="Proteomes" id="UP001497623"/>
    </source>
</evidence>
<dbReference type="GO" id="GO:1990592">
    <property type="term" value="P:protein K69-linked ufmylation"/>
    <property type="evidence" value="ECO:0007669"/>
    <property type="project" value="TreeGrafter"/>
</dbReference>
<dbReference type="AlphaFoldDB" id="A0AAV2R1L4"/>
<organism evidence="10 11">
    <name type="scientific">Meganyctiphanes norvegica</name>
    <name type="common">Northern krill</name>
    <name type="synonym">Thysanopoda norvegica</name>
    <dbReference type="NCBI Taxonomy" id="48144"/>
    <lineage>
        <taxon>Eukaryota</taxon>
        <taxon>Metazoa</taxon>
        <taxon>Ecdysozoa</taxon>
        <taxon>Arthropoda</taxon>
        <taxon>Crustacea</taxon>
        <taxon>Multicrustacea</taxon>
        <taxon>Malacostraca</taxon>
        <taxon>Eumalacostraca</taxon>
        <taxon>Eucarida</taxon>
        <taxon>Euphausiacea</taxon>
        <taxon>Euphausiidae</taxon>
        <taxon>Meganyctiphanes</taxon>
    </lineage>
</organism>
<evidence type="ECO:0000259" key="8">
    <source>
        <dbReference type="Pfam" id="PF09743"/>
    </source>
</evidence>
<feature type="non-terminal residue" evidence="10">
    <location>
        <position position="1"/>
    </location>
</feature>
<dbReference type="Pfam" id="PF23659">
    <property type="entry name" value="UFL1"/>
    <property type="match status" value="1"/>
</dbReference>
<comment type="similarity">
    <text evidence="2">Belongs to the UFL1 family.</text>
</comment>
<comment type="function">
    <text evidence="1">E3 UFM1-protein ligase that mediates ufmylation of target proteins.</text>
</comment>
<dbReference type="GO" id="GO:0032434">
    <property type="term" value="P:regulation of proteasomal ubiquitin-dependent protein catabolic process"/>
    <property type="evidence" value="ECO:0007669"/>
    <property type="project" value="TreeGrafter"/>
</dbReference>
<dbReference type="GO" id="GO:0061666">
    <property type="term" value="F:UFM1 ligase activity"/>
    <property type="evidence" value="ECO:0007669"/>
    <property type="project" value="InterPro"/>
</dbReference>
<dbReference type="PANTHER" id="PTHR31057">
    <property type="entry name" value="E3 UFM1-PROTEIN LIGASE 1"/>
    <property type="match status" value="1"/>
</dbReference>
<gene>
    <name evidence="10" type="ORF">MNOR_LOCUS19597</name>
</gene>
<dbReference type="InterPro" id="IPR056580">
    <property type="entry name" value="Ufl1_dom"/>
</dbReference>
<keyword evidence="4" id="KW-0808">Transferase</keyword>
<sequence>IMSSADWEEVKRLAADFQRAQLASTLQKLSERNCVEIINKLIELKLIDVHYTTDGKEYITPQQLSREIKDELFVHGGRINLVDVGSLLNIDLTIIELRVSELVHCDKSLHLVVGQLINSLYLDTIAEEVNERLQQEGATTIADLAQHYELPGDFMLEVIVARLGIIIQGQQDDYDSRTIFTDAFVARHRARVRGALSAITRPTPVSGIIQQYGFKERLFFSMVDKLVTLGRLPGILTGGRQATKAVYVPNIYSKTQSEWVDRFLNQNGYLEFEGLRRLGIGDPETYIKRRFKDQELTFIGNICVGPGLIDQIDAAIDDALLTGGWVDIYPLLPTVFTPENGSQLVSLTLKNRNDKKSTESARVFNETVVISDQLVTKISNGLQQLMPTKAKQLVDQGAFKQQLSSGKAHVEEGGKGKKDDRRKKAAGGKAGGGTQGRETKTKATKNKYKGRKGAHDSDSEGDDVAAPSSTAPGQLPHIDFMSEEEMQQEVSKVEELYDCPEELIEELTTHMHRGLNRQFQEVARSVFQSSLSGGGQSRRKTHQQLQEKVTALLTTAKLCEKPIKVFNEDQQILLKKHLLKTHCTELVNELVLYLADDSLIDMASNKQMTPE</sequence>
<feature type="non-terminal residue" evidence="10">
    <location>
        <position position="611"/>
    </location>
</feature>
<evidence type="ECO:0000256" key="1">
    <source>
        <dbReference type="ARBA" id="ARBA00003950"/>
    </source>
</evidence>
<feature type="domain" description="E3 UFM1-protein ligase 1-like" evidence="9">
    <location>
        <begin position="542"/>
        <end position="611"/>
    </location>
</feature>
<feature type="domain" description="E3 UFM1-protein ligase 1-like N-terminal" evidence="8">
    <location>
        <begin position="9"/>
        <end position="287"/>
    </location>
</feature>
<feature type="compositionally biased region" description="Basic residues" evidence="7">
    <location>
        <begin position="442"/>
        <end position="452"/>
    </location>
</feature>
<dbReference type="GO" id="GO:0034976">
    <property type="term" value="P:response to endoplasmic reticulum stress"/>
    <property type="evidence" value="ECO:0007669"/>
    <property type="project" value="TreeGrafter"/>
</dbReference>
<dbReference type="InterPro" id="IPR056579">
    <property type="entry name" value="Ufl1_N"/>
</dbReference>
<feature type="compositionally biased region" description="Basic and acidic residues" evidence="7">
    <location>
        <begin position="408"/>
        <end position="419"/>
    </location>
</feature>